<gene>
    <name evidence="1" type="ORF">PSON_ATCC_30995.1.T1920007</name>
</gene>
<organism evidence="1 2">
    <name type="scientific">Paramecium sonneborni</name>
    <dbReference type="NCBI Taxonomy" id="65129"/>
    <lineage>
        <taxon>Eukaryota</taxon>
        <taxon>Sar</taxon>
        <taxon>Alveolata</taxon>
        <taxon>Ciliophora</taxon>
        <taxon>Intramacronucleata</taxon>
        <taxon>Oligohymenophorea</taxon>
        <taxon>Peniculida</taxon>
        <taxon>Parameciidae</taxon>
        <taxon>Paramecium</taxon>
    </lineage>
</organism>
<dbReference type="Proteomes" id="UP000692954">
    <property type="component" value="Unassembled WGS sequence"/>
</dbReference>
<dbReference type="EMBL" id="CAJJDN010000192">
    <property type="protein sequence ID" value="CAD8128581.1"/>
    <property type="molecule type" value="Genomic_DNA"/>
</dbReference>
<accession>A0A8S1RJ79</accession>
<evidence type="ECO:0000313" key="2">
    <source>
        <dbReference type="Proteomes" id="UP000692954"/>
    </source>
</evidence>
<protein>
    <submittedName>
        <fullName evidence="1">Uncharacterized protein</fullName>
    </submittedName>
</protein>
<sequence>MNNLVAHDPQQIERYSTVQQDGVIWNYWKNPPISIKTKFQITVTKNNQIIYIKDGSIIRIDQNQDLSIQQQYLTNLEQIYNLQWIGNYGQKKQKISKWTATWKGEKIQKVCGLYTNDGRKQGQWIEPIKNYWNKCKVYEVGQYVDDKRIGTWKQFYQDKQIGIGEYNQKGQKFLKWIELSDNFWEYYQIIYDGQYINDKKVGLWDILWRQDINSPFKIIGGGFYEVINQESSKIGKWIELSDEFLEFSQPIYCGEYKNGKKVGKWDILWRQYQNQPFQLIGGGTYDQNKENNIKIGKWIELKFWRSKQIFYYGEYQKGKKIGRWNILFEGQMIGGGFYDDQNFDDVKQGPWIELKDRFGWDCQITYNGEYQNGQKVGRWDTLFEGQIIAGGYYKNEQPGENVKIGNWRELSDGFQTDSQIIQYGEYKNGQKVGRWDIEWRKNQNQPFQLIGGGSYGNDGQYGVVKIEKWIEISDEFCDSSQITYVGSYLNGLKFGRWDTYCKQNGENKLIGGGSYENYKEQGTVKNGRWIDICDNYWTYSQITYVGEYQNAKKAGIWGEFINGTFKNDEINYEN</sequence>
<evidence type="ECO:0000313" key="1">
    <source>
        <dbReference type="EMBL" id="CAD8128581.1"/>
    </source>
</evidence>
<proteinExistence type="predicted"/>
<dbReference type="AlphaFoldDB" id="A0A8S1RJ79"/>
<dbReference type="PANTHER" id="PTHR33706:SF1">
    <property type="entry name" value="TPR REPEAT PROTEIN"/>
    <property type="match status" value="1"/>
</dbReference>
<reference evidence="1" key="1">
    <citation type="submission" date="2021-01" db="EMBL/GenBank/DDBJ databases">
        <authorList>
            <consortium name="Genoscope - CEA"/>
            <person name="William W."/>
        </authorList>
    </citation>
    <scope>NUCLEOTIDE SEQUENCE</scope>
</reference>
<keyword evidence="2" id="KW-1185">Reference proteome</keyword>
<dbReference type="OrthoDB" id="298777at2759"/>
<name>A0A8S1RJ79_9CILI</name>
<comment type="caution">
    <text evidence="1">The sequence shown here is derived from an EMBL/GenBank/DDBJ whole genome shotgun (WGS) entry which is preliminary data.</text>
</comment>
<dbReference type="PANTHER" id="PTHR33706">
    <property type="entry name" value="MORN VARIANT REPEAT PROTEIN"/>
    <property type="match status" value="1"/>
</dbReference>